<organism evidence="1">
    <name type="scientific">Pseudoalteromonas translucida KMM 520</name>
    <dbReference type="NCBI Taxonomy" id="1315283"/>
    <lineage>
        <taxon>Bacteria</taxon>
        <taxon>Pseudomonadati</taxon>
        <taxon>Pseudomonadota</taxon>
        <taxon>Gammaproteobacteria</taxon>
        <taxon>Alteromonadales</taxon>
        <taxon>Pseudoalteromonadaceae</taxon>
        <taxon>Pseudoalteromonas</taxon>
    </lineage>
</organism>
<dbReference type="AlphaFoldDB" id="A0A0U2WWE8"/>
<dbReference type="EMBL" id="CP011034">
    <property type="protein sequence ID" value="ALS32632.1"/>
    <property type="molecule type" value="Genomic_DNA"/>
</dbReference>
<dbReference type="Proteomes" id="UP000065261">
    <property type="component" value="Chromosome I"/>
</dbReference>
<sequence length="78" mass="8933">MDIDKIILTSAEKQSKCSRVKHAEGLILQLPKDHEGRNSWLLNYGTGHEAKSIRKRVSERRNCKMQWDLTTSSLAPAR</sequence>
<dbReference type="PATRIC" id="fig|1315283.4.peg.1224"/>
<gene>
    <name evidence="1" type="ORF">PTRA_a1416</name>
</gene>
<evidence type="ECO:0000313" key="2">
    <source>
        <dbReference type="Proteomes" id="UP000065261"/>
    </source>
</evidence>
<name>A0A0U2WWE8_9GAMM</name>
<dbReference type="OrthoDB" id="9997000at2"/>
<dbReference type="RefSeq" id="WP_058373073.1">
    <property type="nucleotide sequence ID" value="NZ_CP011034.1"/>
</dbReference>
<proteinExistence type="predicted"/>
<reference evidence="1 2" key="1">
    <citation type="submission" date="2015-03" db="EMBL/GenBank/DDBJ databases">
        <authorList>
            <person name="Murphy D."/>
        </authorList>
    </citation>
    <scope>NUCLEOTIDE SEQUENCE [LARGE SCALE GENOMIC DNA]</scope>
    <source>
        <strain evidence="1 2">KMM 520</strain>
    </source>
</reference>
<evidence type="ECO:0000313" key="1">
    <source>
        <dbReference type="EMBL" id="ALS32632.1"/>
    </source>
</evidence>
<accession>A0A0U2WWE8</accession>
<protein>
    <submittedName>
        <fullName evidence="1">Uncharacterized protein</fullName>
    </submittedName>
</protein>
<dbReference type="KEGG" id="ptn:PTRA_a1416"/>